<reference evidence="1 2" key="1">
    <citation type="submission" date="2019-06" db="EMBL/GenBank/DDBJ databases">
        <title>Draft genome sequences of 15 bacterial species constituting the stable defined intestinal microbiota of the GM15 gnotobiotic mouse model.</title>
        <authorList>
            <person name="Elie C."/>
            <person name="Mathieu A."/>
            <person name="Saliou A."/>
            <person name="Darnaud M."/>
            <person name="Leulier F."/>
            <person name="Tamellini A."/>
        </authorList>
    </citation>
    <scope>NUCLEOTIDE SEQUENCE [LARGE SCALE GENOMIC DNA]</scope>
    <source>
        <strain evidence="1 2">JM4-15</strain>
    </source>
</reference>
<evidence type="ECO:0000313" key="2">
    <source>
        <dbReference type="Proteomes" id="UP000462501"/>
    </source>
</evidence>
<dbReference type="AlphaFoldDB" id="A0A845STD8"/>
<name>A0A845STD8_9FIRM</name>
<sequence length="94" mass="10411">MKAENMIHPGFPLMKQGDIVSFYHLQMPRWLFTESKYMALSLEAKVACFPLKPLPAFPRGAADMMFYSLSGTLVGPLSPTCETNITLVRSCPAA</sequence>
<protein>
    <submittedName>
        <fullName evidence="1">Uncharacterized protein</fullName>
    </submittedName>
</protein>
<organism evidence="1 2">
    <name type="scientific">Anaerotruncus colihominis</name>
    <dbReference type="NCBI Taxonomy" id="169435"/>
    <lineage>
        <taxon>Bacteria</taxon>
        <taxon>Bacillati</taxon>
        <taxon>Bacillota</taxon>
        <taxon>Clostridia</taxon>
        <taxon>Eubacteriales</taxon>
        <taxon>Oscillospiraceae</taxon>
        <taxon>Anaerotruncus</taxon>
    </lineage>
</organism>
<dbReference type="Proteomes" id="UP000462501">
    <property type="component" value="Unassembled WGS sequence"/>
</dbReference>
<evidence type="ECO:0000313" key="1">
    <source>
        <dbReference type="EMBL" id="NDO37823.1"/>
    </source>
</evidence>
<proteinExistence type="predicted"/>
<gene>
    <name evidence="1" type="ORF">FMM72_00940</name>
</gene>
<accession>A0A845STD8</accession>
<comment type="caution">
    <text evidence="1">The sequence shown here is derived from an EMBL/GenBank/DDBJ whole genome shotgun (WGS) entry which is preliminary data.</text>
</comment>
<dbReference type="EMBL" id="VIQT01000002">
    <property type="protein sequence ID" value="NDO37823.1"/>
    <property type="molecule type" value="Genomic_DNA"/>
</dbReference>
<dbReference type="RefSeq" id="WP_162220302.1">
    <property type="nucleotide sequence ID" value="NZ_JANJZM010000008.1"/>
</dbReference>